<feature type="transmembrane region" description="Helical" evidence="1">
    <location>
        <begin position="137"/>
        <end position="160"/>
    </location>
</feature>
<dbReference type="RefSeq" id="WP_032525274.1">
    <property type="nucleotide sequence ID" value="NZ_CP138934.1"/>
</dbReference>
<keyword evidence="1" id="KW-1133">Transmembrane helix</keyword>
<name>A0A0A1Z9R8_PROMR</name>
<gene>
    <name evidence="2" type="ORF">EU91_1907</name>
</gene>
<keyword evidence="1" id="KW-0472">Membrane</keyword>
<feature type="transmembrane region" description="Helical" evidence="1">
    <location>
        <begin position="287"/>
        <end position="311"/>
    </location>
</feature>
<dbReference type="STRING" id="59925.EU91_1907"/>
<evidence type="ECO:0000256" key="1">
    <source>
        <dbReference type="SAM" id="Phobius"/>
    </source>
</evidence>
<dbReference type="Proteomes" id="UP000030598">
    <property type="component" value="Unassembled WGS sequence"/>
</dbReference>
<organism evidence="2 3">
    <name type="scientific">Prochlorococcus marinus str. GP2</name>
    <dbReference type="NCBI Taxonomy" id="59925"/>
    <lineage>
        <taxon>Bacteria</taxon>
        <taxon>Bacillati</taxon>
        <taxon>Cyanobacteriota</taxon>
        <taxon>Cyanophyceae</taxon>
        <taxon>Synechococcales</taxon>
        <taxon>Prochlorococcaceae</taxon>
        <taxon>Prochlorococcus</taxon>
    </lineage>
</organism>
<proteinExistence type="predicted"/>
<dbReference type="eggNOG" id="COG0392">
    <property type="taxonomic scope" value="Bacteria"/>
</dbReference>
<reference evidence="3" key="1">
    <citation type="journal article" date="2014" name="Sci. Data">
        <title>Genomes of diverse isolates of the marine cyanobacterium Prochlorococcus.</title>
        <authorList>
            <person name="Biller S."/>
            <person name="Berube P."/>
            <person name="Thompson J."/>
            <person name="Kelly L."/>
            <person name="Roggensack S."/>
            <person name="Awad L."/>
            <person name="Roache-Johnson K."/>
            <person name="Ding H."/>
            <person name="Giovannoni S.J."/>
            <person name="Moore L.R."/>
            <person name="Chisholm S.W."/>
        </authorList>
    </citation>
    <scope>NUCLEOTIDE SEQUENCE [LARGE SCALE GENOMIC DNA]</scope>
    <source>
        <strain evidence="3">GP2</strain>
    </source>
</reference>
<feature type="transmembrane region" description="Helical" evidence="1">
    <location>
        <begin position="244"/>
        <end position="267"/>
    </location>
</feature>
<feature type="transmembrane region" description="Helical" evidence="1">
    <location>
        <begin position="21"/>
        <end position="39"/>
    </location>
</feature>
<sequence>MRFNLTNKSNRKFLDKINFDGLKTIFFISSLLYFCIYFFDNINQISLEINLEKNGIKILLSFLFCVLSVYLNAYAWKYIVRWFWKEFKSNNLVSFYVLTNILKYVPGGIWHFVERFNFIKKISNPQVALYSSLIEPYFMLSGSFILASLGIIFSPFYFFFTLPLVFLNRRLIHLILKRLGSIKGKIFEVLKLATSKDQFETRLNIVSFFPAKALLLEIGFLLSKFIGFYICLNTFYTSNNLNIIFLLVIFSVSWSLGLIVPAAPGGVGVFEACLLVFVGRNIPQNAIFVTLLYFRIISTSADLFLSFPFLIRKLLKRI</sequence>
<feature type="transmembrane region" description="Helical" evidence="1">
    <location>
        <begin position="59"/>
        <end position="80"/>
    </location>
</feature>
<accession>A0A0A1Z9R8</accession>
<evidence type="ECO:0000313" key="2">
    <source>
        <dbReference type="EMBL" id="KGF85291.1"/>
    </source>
</evidence>
<comment type="caution">
    <text evidence="2">The sequence shown here is derived from an EMBL/GenBank/DDBJ whole genome shotgun (WGS) entry which is preliminary data.</text>
</comment>
<feature type="transmembrane region" description="Helical" evidence="1">
    <location>
        <begin position="213"/>
        <end position="232"/>
    </location>
</feature>
<dbReference type="OrthoDB" id="2542372at2"/>
<dbReference type="AlphaFoldDB" id="A0A0A1Z9R8"/>
<protein>
    <submittedName>
        <fullName evidence="2">Putative transmembrane protein HieC</fullName>
    </submittedName>
</protein>
<dbReference type="EMBL" id="JNAH01000010">
    <property type="protein sequence ID" value="KGF85291.1"/>
    <property type="molecule type" value="Genomic_DNA"/>
</dbReference>
<evidence type="ECO:0000313" key="3">
    <source>
        <dbReference type="Proteomes" id="UP000030598"/>
    </source>
</evidence>
<keyword evidence="1 2" id="KW-0812">Transmembrane</keyword>